<accession>A0A2P2PCZ5</accession>
<proteinExistence type="predicted"/>
<name>A0A2P2PCZ5_RHIMU</name>
<evidence type="ECO:0000313" key="1">
    <source>
        <dbReference type="EMBL" id="MBX52501.1"/>
    </source>
</evidence>
<reference evidence="1" key="1">
    <citation type="submission" date="2018-02" db="EMBL/GenBank/DDBJ databases">
        <title>Rhizophora mucronata_Transcriptome.</title>
        <authorList>
            <person name="Meera S.P."/>
            <person name="Sreeshan A."/>
            <person name="Augustine A."/>
        </authorList>
    </citation>
    <scope>NUCLEOTIDE SEQUENCE</scope>
    <source>
        <tissue evidence="1">Leaf</tissue>
    </source>
</reference>
<dbReference type="EMBL" id="GGEC01072017">
    <property type="protein sequence ID" value="MBX52501.1"/>
    <property type="molecule type" value="Transcribed_RNA"/>
</dbReference>
<protein>
    <submittedName>
        <fullName evidence="1">Uncharacterized protein</fullName>
    </submittedName>
</protein>
<dbReference type="AlphaFoldDB" id="A0A2P2PCZ5"/>
<sequence>MVRYCVPYDEIMYTVDLLHNLLSEHFTIGCVEICRYTGYDKSF</sequence>
<organism evidence="1">
    <name type="scientific">Rhizophora mucronata</name>
    <name type="common">Asiatic mangrove</name>
    <dbReference type="NCBI Taxonomy" id="61149"/>
    <lineage>
        <taxon>Eukaryota</taxon>
        <taxon>Viridiplantae</taxon>
        <taxon>Streptophyta</taxon>
        <taxon>Embryophyta</taxon>
        <taxon>Tracheophyta</taxon>
        <taxon>Spermatophyta</taxon>
        <taxon>Magnoliopsida</taxon>
        <taxon>eudicotyledons</taxon>
        <taxon>Gunneridae</taxon>
        <taxon>Pentapetalae</taxon>
        <taxon>rosids</taxon>
        <taxon>fabids</taxon>
        <taxon>Malpighiales</taxon>
        <taxon>Rhizophoraceae</taxon>
        <taxon>Rhizophora</taxon>
    </lineage>
</organism>